<evidence type="ECO:0000313" key="1">
    <source>
        <dbReference type="EMBL" id="KAI8554800.1"/>
    </source>
</evidence>
<proteinExistence type="predicted"/>
<dbReference type="Proteomes" id="UP001062846">
    <property type="component" value="Chromosome 5"/>
</dbReference>
<keyword evidence="2" id="KW-1185">Reference proteome</keyword>
<reference evidence="1" key="1">
    <citation type="submission" date="2022-02" db="EMBL/GenBank/DDBJ databases">
        <title>Plant Genome Project.</title>
        <authorList>
            <person name="Zhang R.-G."/>
        </authorList>
    </citation>
    <scope>NUCLEOTIDE SEQUENCE</scope>
    <source>
        <strain evidence="1">AT1</strain>
    </source>
</reference>
<name>A0ACC0NNM2_RHOML</name>
<dbReference type="EMBL" id="CM046392">
    <property type="protein sequence ID" value="KAI8554800.1"/>
    <property type="molecule type" value="Genomic_DNA"/>
</dbReference>
<accession>A0ACC0NNM2</accession>
<evidence type="ECO:0000313" key="2">
    <source>
        <dbReference type="Proteomes" id="UP001062846"/>
    </source>
</evidence>
<organism evidence="1 2">
    <name type="scientific">Rhododendron molle</name>
    <name type="common">Chinese azalea</name>
    <name type="synonym">Azalea mollis</name>
    <dbReference type="NCBI Taxonomy" id="49168"/>
    <lineage>
        <taxon>Eukaryota</taxon>
        <taxon>Viridiplantae</taxon>
        <taxon>Streptophyta</taxon>
        <taxon>Embryophyta</taxon>
        <taxon>Tracheophyta</taxon>
        <taxon>Spermatophyta</taxon>
        <taxon>Magnoliopsida</taxon>
        <taxon>eudicotyledons</taxon>
        <taxon>Gunneridae</taxon>
        <taxon>Pentapetalae</taxon>
        <taxon>asterids</taxon>
        <taxon>Ericales</taxon>
        <taxon>Ericaceae</taxon>
        <taxon>Ericoideae</taxon>
        <taxon>Rhodoreae</taxon>
        <taxon>Rhododendron</taxon>
    </lineage>
</organism>
<protein>
    <submittedName>
        <fullName evidence="1">Uncharacterized protein</fullName>
    </submittedName>
</protein>
<comment type="caution">
    <text evidence="1">The sequence shown here is derived from an EMBL/GenBank/DDBJ whole genome shotgun (WGS) entry which is preliminary data.</text>
</comment>
<sequence length="60" mass="6824">MGQFMWPNMMSHNMRPTIALGRAILPFSPTQGGTRASFDQFINNFRTSQNNMPSLFNSEV</sequence>
<gene>
    <name evidence="1" type="ORF">RHMOL_Rhmol05G0125300</name>
</gene>